<dbReference type="RefSeq" id="NP_001316342.1">
    <property type="nucleotide sequence ID" value="NM_001329413.1"/>
</dbReference>
<dbReference type="Pfam" id="PF03368">
    <property type="entry name" value="Dicer_dimer"/>
    <property type="match status" value="1"/>
</dbReference>
<dbReference type="EMBL" id="KR153941">
    <property type="protein sequence ID" value="AMS34007.1"/>
    <property type="molecule type" value="mRNA"/>
</dbReference>
<evidence type="ECO:0000256" key="1">
    <source>
        <dbReference type="ARBA" id="ARBA00001936"/>
    </source>
</evidence>
<keyword evidence="5" id="KW-0479">Metal-binding</keyword>
<comment type="subcellular location">
    <subcellularLocation>
        <location evidence="3">Nucleus</location>
    </subcellularLocation>
</comment>
<comment type="similarity">
    <text evidence="17 18">Belongs to the helicase family. Dicer subfamily.</text>
</comment>
<dbReference type="SMR" id="A0A164W6M7"/>
<keyword evidence="15" id="KW-0464">Manganese</keyword>
<evidence type="ECO:0000259" key="19">
    <source>
        <dbReference type="PROSITE" id="PS50142"/>
    </source>
</evidence>
<dbReference type="PROSITE" id="PS51194">
    <property type="entry name" value="HELICASE_CTER"/>
    <property type="match status" value="1"/>
</dbReference>
<dbReference type="Gene3D" id="3.30.160.20">
    <property type="match status" value="1"/>
</dbReference>
<dbReference type="Pfam" id="PF00270">
    <property type="entry name" value="DEAD"/>
    <property type="match status" value="1"/>
</dbReference>
<gene>
    <name evidence="24" type="primary">DCL2c</name>
</gene>
<dbReference type="InterPro" id="IPR038248">
    <property type="entry name" value="Dicer_dimer_sf"/>
</dbReference>
<dbReference type="PROSITE" id="PS51327">
    <property type="entry name" value="DICER_DSRBF"/>
    <property type="match status" value="1"/>
</dbReference>
<keyword evidence="10" id="KW-0347">Helicase</keyword>
<keyword evidence="11" id="KW-0067">ATP-binding</keyword>
<dbReference type="FunFam" id="3.40.50.300:FF:000420">
    <property type="entry name" value="Endoribonuclease dicer-like 1"/>
    <property type="match status" value="1"/>
</dbReference>
<keyword evidence="4" id="KW-0540">Nuclease</keyword>
<evidence type="ECO:0000259" key="20">
    <source>
        <dbReference type="PROSITE" id="PS50821"/>
    </source>
</evidence>
<feature type="domain" description="RNase III" evidence="19">
    <location>
        <begin position="1157"/>
        <end position="1304"/>
    </location>
</feature>
<dbReference type="InterPro" id="IPR036085">
    <property type="entry name" value="PAZ_dom_sf"/>
</dbReference>
<evidence type="ECO:0000256" key="7">
    <source>
        <dbReference type="ARBA" id="ARBA00022741"/>
    </source>
</evidence>
<dbReference type="InterPro" id="IPR027417">
    <property type="entry name" value="P-loop_NTPase"/>
</dbReference>
<dbReference type="PROSITE" id="PS00517">
    <property type="entry name" value="RNASE_3_1"/>
    <property type="match status" value="1"/>
</dbReference>
<feature type="domain" description="Helicase C-terminal" evidence="22">
    <location>
        <begin position="375"/>
        <end position="539"/>
    </location>
</feature>
<feature type="domain" description="RNase III" evidence="19">
    <location>
        <begin position="989"/>
        <end position="1121"/>
    </location>
</feature>
<evidence type="ECO:0000256" key="14">
    <source>
        <dbReference type="ARBA" id="ARBA00023158"/>
    </source>
</evidence>
<dbReference type="SMART" id="SM00949">
    <property type="entry name" value="PAZ"/>
    <property type="match status" value="1"/>
</dbReference>
<feature type="domain" description="Helicase ATP-binding" evidence="21">
    <location>
        <begin position="29"/>
        <end position="194"/>
    </location>
</feature>
<dbReference type="FunFam" id="3.40.50.300:FF:000705">
    <property type="entry name" value="Endoribonuclease dicer-like protein"/>
    <property type="match status" value="1"/>
</dbReference>
<evidence type="ECO:0000256" key="8">
    <source>
        <dbReference type="ARBA" id="ARBA00022759"/>
    </source>
</evidence>
<dbReference type="InterPro" id="IPR036389">
    <property type="entry name" value="RNase_III_sf"/>
</dbReference>
<dbReference type="CDD" id="cd18802">
    <property type="entry name" value="SF2_C_dicer"/>
    <property type="match status" value="1"/>
</dbReference>
<dbReference type="GO" id="GO:0003723">
    <property type="term" value="F:RNA binding"/>
    <property type="evidence" value="ECO:0007669"/>
    <property type="project" value="UniProtKB-UniRule"/>
</dbReference>
<dbReference type="FunFam" id="1.10.1520.10:FF:000004">
    <property type="entry name" value="Endoribonuclease dicer-like 1"/>
    <property type="match status" value="1"/>
</dbReference>
<dbReference type="Gene3D" id="3.40.50.300">
    <property type="entry name" value="P-loop containing nucleotide triphosphate hydrolases"/>
    <property type="match status" value="2"/>
</dbReference>
<evidence type="ECO:0000256" key="10">
    <source>
        <dbReference type="ARBA" id="ARBA00022806"/>
    </source>
</evidence>
<dbReference type="Gene3D" id="2.170.260.10">
    <property type="entry name" value="paz domain"/>
    <property type="match status" value="1"/>
</dbReference>
<dbReference type="Gene3D" id="1.10.1520.10">
    <property type="entry name" value="Ribonuclease III domain"/>
    <property type="match status" value="2"/>
</dbReference>
<keyword evidence="14" id="KW-0943">RNA-mediated gene silencing</keyword>
<dbReference type="FunFam" id="3.30.160.380:FF:000001">
    <property type="entry name" value="Endoribonuclease dicer-like 1"/>
    <property type="match status" value="1"/>
</dbReference>
<sequence length="1405" mass="158226">MEPTDVAVSEDQQLSADPLPFARSYQLEALETALKQNTIVYLETGSGKTLIAIMLLRSYAYLLRKPSPYIAVFLVPTVVLVTQQGDALMLHTDLKVGKYWGEMGVDYWDASTWQQQVDDHEVLVMTPAILLAALRHSFLQIDMIKVIIFDECHNARGKHPYASIMVEFYHHQLTHESAQLPRIFGMTASPIKSKGASTAHSYWQKIHDLENLMNSKVYTCSSESVLAEYIPFSNPKLKIYEHEDIPCSLFNTLAHDLERLKEKHECSISKSNLSAMSAGSARRRLSKLHMAFLFCLSEMGVWLAFKAAEFLSFEENDFFSWGEFDACAQTIVRDFSLGASKIFSARLPSGPHWSIGGDIQANADAGYLSSKVNCLLESLLEYRDQKDLRCIIFVERIVTAIVLRSLLNELLPERSGWRTEYTAGHVSVLQSQSRKSQNKIVEEFRKGLVNIIVATSILEEGLDVQSCNLVIRFDPSATVCSFIQSRGRARMQNSDFLLMVRDGDDPTLTRMQNYMASGEIMRQESLRHASIPCSPLDDELYDEPCYKVESTGAVVTLSSSVSLLYFYCSRLPSDGYFKPNPRCVIDKETETCTLQLPKSSPLQGIISVQGKRKILKQLACLEACKQLHRVGALTDNLVPDIVEEEIINKELECQIQTVEESKYFPPELVSHCSNDSEAVYYCYLVEMQHASYNDFELHGIILAVRTRLKCDDEILAFDLDVDRRGLLQVQLNYSKVVTLTAEEIRRCQRFQVSVFRILLDRDLSILQDALGAVQSPIGSAVSDYLLLPSLGSTPEINWKCVNSLLFPSQALGDKHMDWCSTQDRKRSVNTKNGLVCSCMLENSLVFTPHNGYIYCVTGFLDKLDCNSLLGMRTGESITYIEYYKKRHGINICFEEEPLLRGKHICKVHNYLQRSRTQKAKDSTDSSVELPPEICSLIMSPLSISTLNTYSYVPSIMHRIESLVMASNLKRMHLDHCTLNVPIPTATILEAMTTKKCLEKFHLESLETLGDSFLKYAASIKLFKTYENHHEGLLTVKKTQIISNAALCKLGCARKIPGFIRNEPFDLKAWIIPGDNSQVHSFDEVLLTSSDKMYSRVKQKIRSKRVADVVEALIGAYLSSGGEVAALSFMKWLGVDINFVDAPMSRHFPMNAEKLVNVRYLESLLHYKFNDPSLLVEALTHGSYMIPEIPRCYQRLEFLGDAVLDYVVTAHLYFKYPGLTPGLITDLRSASVNNECYAQSAVKAGLHKHILHASQDLQRQICSTVEDFDKLNLDSTFGWEAETTFPKVLGDVIESLGGAIFVDSGFDKETTFQCIRPLLEPLVTPQTLKPHPVRELSELCDQKGYIRKKDVVSRENGIAYITVEVEANGVVHKSTCSGRDKLIAKKVASKNVLKSLKECPSNATEQ</sequence>
<dbReference type="SUPFAM" id="SSF52540">
    <property type="entry name" value="P-loop containing nucleoside triphosphate hydrolases"/>
    <property type="match status" value="1"/>
</dbReference>
<dbReference type="SUPFAM" id="SSF69065">
    <property type="entry name" value="RNase III domain-like"/>
    <property type="match status" value="2"/>
</dbReference>
<evidence type="ECO:0000259" key="23">
    <source>
        <dbReference type="PROSITE" id="PS51327"/>
    </source>
</evidence>
<dbReference type="GO" id="GO:0005634">
    <property type="term" value="C:nucleus"/>
    <property type="evidence" value="ECO:0007669"/>
    <property type="project" value="UniProtKB-SubCell"/>
</dbReference>
<dbReference type="InterPro" id="IPR005034">
    <property type="entry name" value="Dicer_dimerisation"/>
</dbReference>
<evidence type="ECO:0000256" key="4">
    <source>
        <dbReference type="ARBA" id="ARBA00022722"/>
    </source>
</evidence>
<proteinExistence type="evidence at transcript level"/>
<evidence type="ECO:0000313" key="24">
    <source>
        <dbReference type="EMBL" id="AMS34007.1"/>
    </source>
</evidence>
<dbReference type="GO" id="GO:0005524">
    <property type="term" value="F:ATP binding"/>
    <property type="evidence" value="ECO:0007669"/>
    <property type="project" value="UniProtKB-KW"/>
</dbReference>
<accession>A0A164W6M7</accession>
<evidence type="ECO:0000256" key="17">
    <source>
        <dbReference type="ARBA" id="ARBA00035116"/>
    </source>
</evidence>
<feature type="domain" description="PAZ" evidence="20">
    <location>
        <begin position="819"/>
        <end position="938"/>
    </location>
</feature>
<dbReference type="GO" id="GO:0010267">
    <property type="term" value="P:ta-siRNA processing"/>
    <property type="evidence" value="ECO:0007669"/>
    <property type="project" value="UniProtKB-ARBA"/>
</dbReference>
<dbReference type="PANTHER" id="PTHR14950">
    <property type="entry name" value="DICER-RELATED"/>
    <property type="match status" value="1"/>
</dbReference>
<evidence type="ECO:0000256" key="11">
    <source>
        <dbReference type="ARBA" id="ARBA00022840"/>
    </source>
</evidence>
<evidence type="ECO:0000256" key="12">
    <source>
        <dbReference type="ARBA" id="ARBA00022842"/>
    </source>
</evidence>
<dbReference type="OrthoDB" id="6513042at2759"/>
<dbReference type="CDD" id="cd00593">
    <property type="entry name" value="RIBOc"/>
    <property type="match status" value="2"/>
</dbReference>
<keyword evidence="13 18" id="KW-0694">RNA-binding</keyword>
<keyword evidence="8" id="KW-0255">Endonuclease</keyword>
<evidence type="ECO:0000256" key="6">
    <source>
        <dbReference type="ARBA" id="ARBA00022737"/>
    </source>
</evidence>
<name>A0A164W6M7_SOLLC</name>
<dbReference type="InterPro" id="IPR000999">
    <property type="entry name" value="RNase_III_dom"/>
</dbReference>
<dbReference type="Gene3D" id="3.30.160.380">
    <property type="entry name" value="Dicer dimerisation domain"/>
    <property type="match status" value="1"/>
</dbReference>
<dbReference type="CDD" id="cd18034">
    <property type="entry name" value="DEXHc_dicer"/>
    <property type="match status" value="1"/>
</dbReference>
<dbReference type="GO" id="GO:0004386">
    <property type="term" value="F:helicase activity"/>
    <property type="evidence" value="ECO:0007669"/>
    <property type="project" value="UniProtKB-KW"/>
</dbReference>
<evidence type="ECO:0000259" key="21">
    <source>
        <dbReference type="PROSITE" id="PS51192"/>
    </source>
</evidence>
<dbReference type="PROSITE" id="PS50142">
    <property type="entry name" value="RNASE_3_2"/>
    <property type="match status" value="2"/>
</dbReference>
<keyword evidence="12" id="KW-0460">Magnesium</keyword>
<evidence type="ECO:0000256" key="3">
    <source>
        <dbReference type="ARBA" id="ARBA00004123"/>
    </source>
</evidence>
<dbReference type="SMART" id="SM00487">
    <property type="entry name" value="DEXDc"/>
    <property type="match status" value="1"/>
</dbReference>
<dbReference type="InterPro" id="IPR014001">
    <property type="entry name" value="Helicase_ATP-bd"/>
</dbReference>
<comment type="cofactor">
    <cofactor evidence="2">
        <name>Mg(2+)</name>
        <dbReference type="ChEBI" id="CHEBI:18420"/>
    </cofactor>
</comment>
<keyword evidence="7" id="KW-0547">Nucleotide-binding</keyword>
<dbReference type="InterPro" id="IPR001650">
    <property type="entry name" value="Helicase_C-like"/>
</dbReference>
<dbReference type="Pfam" id="PF00271">
    <property type="entry name" value="Helicase_C"/>
    <property type="match status" value="1"/>
</dbReference>
<keyword evidence="16" id="KW-0539">Nucleus</keyword>
<dbReference type="InterPro" id="IPR003100">
    <property type="entry name" value="PAZ_dom"/>
</dbReference>
<evidence type="ECO:0000256" key="13">
    <source>
        <dbReference type="ARBA" id="ARBA00022884"/>
    </source>
</evidence>
<dbReference type="InterPro" id="IPR011545">
    <property type="entry name" value="DEAD/DEAH_box_helicase_dom"/>
</dbReference>
<dbReference type="ExpressionAtlas" id="A0A164W6M7">
    <property type="expression patterns" value="baseline and differential"/>
</dbReference>
<dbReference type="SMART" id="SM00535">
    <property type="entry name" value="RIBOc"/>
    <property type="match status" value="2"/>
</dbReference>
<evidence type="ECO:0000256" key="15">
    <source>
        <dbReference type="ARBA" id="ARBA00023211"/>
    </source>
</evidence>
<evidence type="ECO:0000256" key="16">
    <source>
        <dbReference type="ARBA" id="ARBA00023242"/>
    </source>
</evidence>
<dbReference type="PROSITE" id="PS51192">
    <property type="entry name" value="HELICASE_ATP_BIND_1"/>
    <property type="match status" value="1"/>
</dbReference>
<dbReference type="PROSITE" id="PS50821">
    <property type="entry name" value="PAZ"/>
    <property type="match status" value="1"/>
</dbReference>
<evidence type="ECO:0000256" key="2">
    <source>
        <dbReference type="ARBA" id="ARBA00001946"/>
    </source>
</evidence>
<reference evidence="24" key="1">
    <citation type="journal article" date="2016" name="Biol. Plant.">
        <title>Cloning, identification, and expression analysis of Dicer-Like gene family from Solanum lycopersicum.</title>
        <authorList>
            <person name="Wang T."/>
            <person name="You L."/>
            <person name="Li R."/>
            <person name="Fu D.-Q."/>
            <person name="Zhu B.-Z."/>
            <person name="Luo Y.-B."/>
            <person name="Zhu H.-L."/>
        </authorList>
    </citation>
    <scope>NUCLEOTIDE SEQUENCE</scope>
</reference>
<evidence type="ECO:0000256" key="9">
    <source>
        <dbReference type="ARBA" id="ARBA00022801"/>
    </source>
</evidence>
<evidence type="ECO:0000259" key="22">
    <source>
        <dbReference type="PROSITE" id="PS51194"/>
    </source>
</evidence>
<evidence type="ECO:0000256" key="5">
    <source>
        <dbReference type="ARBA" id="ARBA00022723"/>
    </source>
</evidence>
<dbReference type="Pfam" id="PF02170">
    <property type="entry name" value="PAZ"/>
    <property type="match status" value="1"/>
</dbReference>
<dbReference type="SUPFAM" id="SSF54768">
    <property type="entry name" value="dsRNA-binding domain-like"/>
    <property type="match status" value="1"/>
</dbReference>
<dbReference type="GeneID" id="101247679"/>
<dbReference type="KEGG" id="sly:101247679"/>
<dbReference type="SUPFAM" id="SSF101690">
    <property type="entry name" value="PAZ domain"/>
    <property type="match status" value="1"/>
</dbReference>
<dbReference type="GO" id="GO:0046872">
    <property type="term" value="F:metal ion binding"/>
    <property type="evidence" value="ECO:0007669"/>
    <property type="project" value="UniProtKB-KW"/>
</dbReference>
<feature type="domain" description="Dicer dsRNA-binding fold" evidence="23">
    <location>
        <begin position="560"/>
        <end position="647"/>
    </location>
</feature>
<dbReference type="SMART" id="SM00490">
    <property type="entry name" value="HELICc"/>
    <property type="match status" value="1"/>
</dbReference>
<dbReference type="Pfam" id="PF00636">
    <property type="entry name" value="Ribonuclease_3"/>
    <property type="match status" value="2"/>
</dbReference>
<keyword evidence="9" id="KW-0378">Hydrolase</keyword>
<keyword evidence="6" id="KW-0677">Repeat</keyword>
<organism evidence="24">
    <name type="scientific">Solanum lycopersicum</name>
    <name type="common">Tomato</name>
    <name type="synonym">Lycopersicon esculentum</name>
    <dbReference type="NCBI Taxonomy" id="4081"/>
    <lineage>
        <taxon>Eukaryota</taxon>
        <taxon>Viridiplantae</taxon>
        <taxon>Streptophyta</taxon>
        <taxon>Embryophyta</taxon>
        <taxon>Tracheophyta</taxon>
        <taxon>Spermatophyta</taxon>
        <taxon>Magnoliopsida</taxon>
        <taxon>eudicotyledons</taxon>
        <taxon>Gunneridae</taxon>
        <taxon>Pentapetalae</taxon>
        <taxon>asterids</taxon>
        <taxon>lamiids</taxon>
        <taxon>Solanales</taxon>
        <taxon>Solanaceae</taxon>
        <taxon>Solanoideae</taxon>
        <taxon>Solaneae</taxon>
        <taxon>Solanum</taxon>
        <taxon>Solanum subgen. Lycopersicon</taxon>
    </lineage>
</organism>
<dbReference type="PANTHER" id="PTHR14950:SF70">
    <property type="entry name" value="ENDORIBONUCLEASE DICER HOMOLOG 2"/>
    <property type="match status" value="1"/>
</dbReference>
<protein>
    <submittedName>
        <fullName evidence="24">Endoribonuclease Dicer 2c</fullName>
    </submittedName>
</protein>
<evidence type="ECO:0000256" key="18">
    <source>
        <dbReference type="PROSITE-ProRule" id="PRU00657"/>
    </source>
</evidence>
<comment type="cofactor">
    <cofactor evidence="1">
        <name>Mn(2+)</name>
        <dbReference type="ChEBI" id="CHEBI:29035"/>
    </cofactor>
</comment>
<dbReference type="GO" id="GO:0004525">
    <property type="term" value="F:ribonuclease III activity"/>
    <property type="evidence" value="ECO:0007669"/>
    <property type="project" value="InterPro"/>
</dbReference>